<dbReference type="KEGG" id="xbc:ELE36_16620"/>
<evidence type="ECO:0008006" key="4">
    <source>
        <dbReference type="Google" id="ProtNLM"/>
    </source>
</evidence>
<feature type="transmembrane region" description="Helical" evidence="1">
    <location>
        <begin position="240"/>
        <end position="259"/>
    </location>
</feature>
<reference evidence="2 3" key="1">
    <citation type="submission" date="2019-01" db="EMBL/GenBank/DDBJ databases">
        <title>Pseudolysobacter antarctica gen. nov., sp. nov., isolated from Fildes Peninsula, Antarctica.</title>
        <authorList>
            <person name="Wei Z."/>
            <person name="Peng F."/>
        </authorList>
    </citation>
    <scope>NUCLEOTIDE SEQUENCE [LARGE SCALE GENOMIC DNA]</scope>
    <source>
        <strain evidence="2 3">AQ6-296</strain>
    </source>
</reference>
<feature type="transmembrane region" description="Helical" evidence="1">
    <location>
        <begin position="126"/>
        <end position="150"/>
    </location>
</feature>
<dbReference type="Proteomes" id="UP000291562">
    <property type="component" value="Chromosome"/>
</dbReference>
<protein>
    <recommendedName>
        <fullName evidence="4">Transmembrane protein</fullName>
    </recommendedName>
</protein>
<keyword evidence="1" id="KW-0472">Membrane</keyword>
<dbReference type="EMBL" id="CP035704">
    <property type="protein sequence ID" value="QBB71847.1"/>
    <property type="molecule type" value="Genomic_DNA"/>
</dbReference>
<accession>A0A411HMZ1</accession>
<feature type="transmembrane region" description="Helical" evidence="1">
    <location>
        <begin position="212"/>
        <end position="233"/>
    </location>
</feature>
<feature type="transmembrane region" description="Helical" evidence="1">
    <location>
        <begin position="292"/>
        <end position="309"/>
    </location>
</feature>
<proteinExistence type="predicted"/>
<evidence type="ECO:0000256" key="1">
    <source>
        <dbReference type="SAM" id="Phobius"/>
    </source>
</evidence>
<feature type="transmembrane region" description="Helical" evidence="1">
    <location>
        <begin position="265"/>
        <end position="283"/>
    </location>
</feature>
<dbReference type="AlphaFoldDB" id="A0A411HMZ1"/>
<sequence>MDSSWTEVLAWAALRHLHWGRDIVFTYGPLGFLHGGTSYVPGILSAYITGQVLLSTAFVAITAYLLRRAHLAMFAFFAAAYTASFLWIAADVAWALIFLFGTTIVIDSRTSIGNFRSLVLLTTLSVIFASIALIKFSLFPLWILCVLVLLADSLIVGSTRRALFIVVVFPAVLLLTWLACAQDIGDFPLYLRTSFEVAAGYGNAMGMSAPPLVGITGATCMVMLGALCVFAAYRCRRDASTLVILVVYLAAAFLTWRANFTRADHAPWFFTYFSVMPFGLLCYRPTAAIKPMRIGLILLILISTAPALIDGNDVVSRWPQAWTEIGWHANTLMHLPELQTRRDMEWQALQKHTELPRIKQRIGASSVDMFTVSQGILLSNDLNYTPRPVFQSYSAYTPYLARLNETWLLGAQAPAFVVMQLQTIDGHLPLSEDPLAFIALLQHYRPAFMEHDILLLERDKTARALPVVAPASWLHKKLGEQISLDNVSKQLALAFIKVDLTPLGQIFTALLREPPLKIVVTTAAGEYAYRFLRLTGASGFVLSPLISSTQDWVSLQLSMPVAPVLGFRIEPETPWQRLFFEDDLQVGFEQRDYLHLTADNTSVDLASFVYPGFNLMPTEKHGEGDIILDDEKKALFIHAPGHLRFSPTAATYRVSGEFGVQASALTNHACDTADGVGMSVIRLRENVESQLLHIELDPWHVAQDRGAHRFEVKDVSLELGDKIEYRIDPGHAGSNTICDWSYVRDLKFDAQNGDSSP</sequence>
<gene>
    <name evidence="2" type="ORF">ELE36_16620</name>
</gene>
<organism evidence="2 3">
    <name type="scientific">Pseudolysobacter antarcticus</name>
    <dbReference type="NCBI Taxonomy" id="2511995"/>
    <lineage>
        <taxon>Bacteria</taxon>
        <taxon>Pseudomonadati</taxon>
        <taxon>Pseudomonadota</taxon>
        <taxon>Gammaproteobacteria</taxon>
        <taxon>Lysobacterales</taxon>
        <taxon>Rhodanobacteraceae</taxon>
        <taxon>Pseudolysobacter</taxon>
    </lineage>
</organism>
<keyword evidence="1" id="KW-0812">Transmembrane</keyword>
<feature type="transmembrane region" description="Helical" evidence="1">
    <location>
        <begin position="44"/>
        <end position="66"/>
    </location>
</feature>
<feature type="transmembrane region" description="Helical" evidence="1">
    <location>
        <begin position="73"/>
        <end position="106"/>
    </location>
</feature>
<keyword evidence="1" id="KW-1133">Transmembrane helix</keyword>
<feature type="transmembrane region" description="Helical" evidence="1">
    <location>
        <begin position="162"/>
        <end position="179"/>
    </location>
</feature>
<evidence type="ECO:0000313" key="3">
    <source>
        <dbReference type="Proteomes" id="UP000291562"/>
    </source>
</evidence>
<evidence type="ECO:0000313" key="2">
    <source>
        <dbReference type="EMBL" id="QBB71847.1"/>
    </source>
</evidence>
<dbReference type="RefSeq" id="WP_129835259.1">
    <property type="nucleotide sequence ID" value="NZ_CP035704.1"/>
</dbReference>
<keyword evidence="3" id="KW-1185">Reference proteome</keyword>
<dbReference type="OrthoDB" id="176190at2"/>
<name>A0A411HMZ1_9GAMM</name>